<evidence type="ECO:0000313" key="1">
    <source>
        <dbReference type="EMBL" id="KAJ8979826.1"/>
    </source>
</evidence>
<gene>
    <name evidence="1" type="ORF">NQ317_002091</name>
</gene>
<sequence length="126" mass="14708">MLETPSVNKPDSQSLRLFVTNIKQNLNSLKALKQPIESWDIILVYLFSKKLDYQTQRAFELEKSSLELPTLNKFFEFLEKRCTAFENLSVRETNSKVTPRHLGIQHNSVLLQDAEYVTVSITHYFI</sequence>
<name>A0ABQ9JPL4_9CUCU</name>
<dbReference type="InterPro" id="IPR005312">
    <property type="entry name" value="DUF1759"/>
</dbReference>
<dbReference type="EMBL" id="JAPWTJ010000312">
    <property type="protein sequence ID" value="KAJ8979826.1"/>
    <property type="molecule type" value="Genomic_DNA"/>
</dbReference>
<dbReference type="Proteomes" id="UP001162164">
    <property type="component" value="Unassembled WGS sequence"/>
</dbReference>
<dbReference type="Pfam" id="PF03564">
    <property type="entry name" value="DUF1759"/>
    <property type="match status" value="1"/>
</dbReference>
<evidence type="ECO:0000313" key="2">
    <source>
        <dbReference type="Proteomes" id="UP001162164"/>
    </source>
</evidence>
<proteinExistence type="predicted"/>
<organism evidence="1 2">
    <name type="scientific">Molorchus minor</name>
    <dbReference type="NCBI Taxonomy" id="1323400"/>
    <lineage>
        <taxon>Eukaryota</taxon>
        <taxon>Metazoa</taxon>
        <taxon>Ecdysozoa</taxon>
        <taxon>Arthropoda</taxon>
        <taxon>Hexapoda</taxon>
        <taxon>Insecta</taxon>
        <taxon>Pterygota</taxon>
        <taxon>Neoptera</taxon>
        <taxon>Endopterygota</taxon>
        <taxon>Coleoptera</taxon>
        <taxon>Polyphaga</taxon>
        <taxon>Cucujiformia</taxon>
        <taxon>Chrysomeloidea</taxon>
        <taxon>Cerambycidae</taxon>
        <taxon>Lamiinae</taxon>
        <taxon>Monochamini</taxon>
        <taxon>Molorchus</taxon>
    </lineage>
</organism>
<comment type="caution">
    <text evidence="1">The sequence shown here is derived from an EMBL/GenBank/DDBJ whole genome shotgun (WGS) entry which is preliminary data.</text>
</comment>
<accession>A0ABQ9JPL4</accession>
<keyword evidence="2" id="KW-1185">Reference proteome</keyword>
<reference evidence="1" key="1">
    <citation type="journal article" date="2023" name="Insect Mol. Biol.">
        <title>Genome sequencing provides insights into the evolution of gene families encoding plant cell wall-degrading enzymes in longhorned beetles.</title>
        <authorList>
            <person name="Shin N.R."/>
            <person name="Okamura Y."/>
            <person name="Kirsch R."/>
            <person name="Pauchet Y."/>
        </authorList>
    </citation>
    <scope>NUCLEOTIDE SEQUENCE</scope>
    <source>
        <strain evidence="1">MMC_N1</strain>
    </source>
</reference>
<protein>
    <submittedName>
        <fullName evidence="1">Uncharacterized protein</fullName>
    </submittedName>
</protein>